<feature type="region of interest" description="Disordered" evidence="1">
    <location>
        <begin position="21"/>
        <end position="117"/>
    </location>
</feature>
<feature type="compositionally biased region" description="Acidic residues" evidence="1">
    <location>
        <begin position="108"/>
        <end position="117"/>
    </location>
</feature>
<dbReference type="EMBL" id="LXQA010291074">
    <property type="protein sequence ID" value="MCI41344.1"/>
    <property type="molecule type" value="Genomic_DNA"/>
</dbReference>
<feature type="compositionally biased region" description="Basic and acidic residues" evidence="1">
    <location>
        <begin position="85"/>
        <end position="102"/>
    </location>
</feature>
<reference evidence="2 3" key="1">
    <citation type="journal article" date="2018" name="Front. Plant Sci.">
        <title>Red Clover (Trifolium pratense) and Zigzag Clover (T. medium) - A Picture of Genomic Similarities and Differences.</title>
        <authorList>
            <person name="Dluhosova J."/>
            <person name="Istvanek J."/>
            <person name="Nedelnik J."/>
            <person name="Repkova J."/>
        </authorList>
    </citation>
    <scope>NUCLEOTIDE SEQUENCE [LARGE SCALE GENOMIC DNA]</scope>
    <source>
        <strain evidence="3">cv. 10/8</strain>
        <tissue evidence="2">Leaf</tissue>
    </source>
</reference>
<feature type="non-terminal residue" evidence="2">
    <location>
        <position position="117"/>
    </location>
</feature>
<evidence type="ECO:0000313" key="3">
    <source>
        <dbReference type="Proteomes" id="UP000265520"/>
    </source>
</evidence>
<feature type="compositionally biased region" description="Acidic residues" evidence="1">
    <location>
        <begin position="70"/>
        <end position="84"/>
    </location>
</feature>
<evidence type="ECO:0000313" key="2">
    <source>
        <dbReference type="EMBL" id="MCI41344.1"/>
    </source>
</evidence>
<feature type="compositionally biased region" description="Polar residues" evidence="1">
    <location>
        <begin position="30"/>
        <end position="44"/>
    </location>
</feature>
<organism evidence="2 3">
    <name type="scientific">Trifolium medium</name>
    <dbReference type="NCBI Taxonomy" id="97028"/>
    <lineage>
        <taxon>Eukaryota</taxon>
        <taxon>Viridiplantae</taxon>
        <taxon>Streptophyta</taxon>
        <taxon>Embryophyta</taxon>
        <taxon>Tracheophyta</taxon>
        <taxon>Spermatophyta</taxon>
        <taxon>Magnoliopsida</taxon>
        <taxon>eudicotyledons</taxon>
        <taxon>Gunneridae</taxon>
        <taxon>Pentapetalae</taxon>
        <taxon>rosids</taxon>
        <taxon>fabids</taxon>
        <taxon>Fabales</taxon>
        <taxon>Fabaceae</taxon>
        <taxon>Papilionoideae</taxon>
        <taxon>50 kb inversion clade</taxon>
        <taxon>NPAAA clade</taxon>
        <taxon>Hologalegina</taxon>
        <taxon>IRL clade</taxon>
        <taxon>Trifolieae</taxon>
        <taxon>Trifolium</taxon>
    </lineage>
</organism>
<evidence type="ECO:0000256" key="1">
    <source>
        <dbReference type="SAM" id="MobiDB-lite"/>
    </source>
</evidence>
<proteinExistence type="predicted"/>
<dbReference type="AlphaFoldDB" id="A0A392RZ34"/>
<dbReference type="Proteomes" id="UP000265520">
    <property type="component" value="Unassembled WGS sequence"/>
</dbReference>
<sequence length="117" mass="12662">SVAEEIVDITIPSFAAVNDQIDVSEKVSTRPVNNSVKENSTTPNVEPDVEASSAQHNPKAATVTDSFSSESDDATEPEIEQEDMEKEKSVDVEDSRSEESAEKTVSLGEEDTESEKT</sequence>
<name>A0A392RZ34_9FABA</name>
<protein>
    <submittedName>
        <fullName evidence="2">Uncharacterized protein</fullName>
    </submittedName>
</protein>
<comment type="caution">
    <text evidence="2">The sequence shown here is derived from an EMBL/GenBank/DDBJ whole genome shotgun (WGS) entry which is preliminary data.</text>
</comment>
<feature type="non-terminal residue" evidence="2">
    <location>
        <position position="1"/>
    </location>
</feature>
<accession>A0A392RZ34</accession>
<keyword evidence="3" id="KW-1185">Reference proteome</keyword>